<dbReference type="GO" id="GO:0032545">
    <property type="term" value="C:CURI complex"/>
    <property type="evidence" value="ECO:0007669"/>
    <property type="project" value="TreeGrafter"/>
</dbReference>
<dbReference type="Pfam" id="PF17406">
    <property type="entry name" value="Nrap_D5"/>
    <property type="match status" value="1"/>
</dbReference>
<dbReference type="PANTHER" id="PTHR17972:SF0">
    <property type="entry name" value="NUCLEOLAR PROTEIN 6"/>
    <property type="match status" value="1"/>
</dbReference>
<dbReference type="GO" id="GO:0034456">
    <property type="term" value="C:UTP-C complex"/>
    <property type="evidence" value="ECO:0007669"/>
    <property type="project" value="TreeGrafter"/>
</dbReference>
<organism evidence="5 6">
    <name type="scientific">Dibothriocephalus latus</name>
    <name type="common">Fish tapeworm</name>
    <name type="synonym">Diphyllobothrium latum</name>
    <dbReference type="NCBI Taxonomy" id="60516"/>
    <lineage>
        <taxon>Eukaryota</taxon>
        <taxon>Metazoa</taxon>
        <taxon>Spiralia</taxon>
        <taxon>Lophotrochozoa</taxon>
        <taxon>Platyhelminthes</taxon>
        <taxon>Cestoda</taxon>
        <taxon>Eucestoda</taxon>
        <taxon>Diphyllobothriidea</taxon>
        <taxon>Diphyllobothriidae</taxon>
        <taxon>Dibothriocephalus</taxon>
    </lineage>
</organism>
<dbReference type="OrthoDB" id="10251401at2759"/>
<dbReference type="InterPro" id="IPR035370">
    <property type="entry name" value="Nrap_D5"/>
</dbReference>
<dbReference type="Proteomes" id="UP000281553">
    <property type="component" value="Unassembled WGS sequence"/>
</dbReference>
<evidence type="ECO:0000259" key="3">
    <source>
        <dbReference type="Pfam" id="PF17405"/>
    </source>
</evidence>
<keyword evidence="2" id="KW-0812">Transmembrane</keyword>
<keyword evidence="2" id="KW-1133">Transmembrane helix</keyword>
<comment type="similarity">
    <text evidence="1">Belongs to the NRAP family.</text>
</comment>
<dbReference type="PANTHER" id="PTHR17972">
    <property type="entry name" value="NUCLEOLAR RNA-ASSOCIATED PROTEIN"/>
    <property type="match status" value="1"/>
</dbReference>
<evidence type="ECO:0000256" key="2">
    <source>
        <dbReference type="SAM" id="Phobius"/>
    </source>
</evidence>
<name>A0A3P7QYS4_DIBLA</name>
<dbReference type="AlphaFoldDB" id="A0A3P7QYS4"/>
<dbReference type="InterPro" id="IPR005554">
    <property type="entry name" value="NOL6/Upt22"/>
</dbReference>
<feature type="transmembrane region" description="Helical" evidence="2">
    <location>
        <begin position="296"/>
        <end position="313"/>
    </location>
</feature>
<keyword evidence="6" id="KW-1185">Reference proteome</keyword>
<evidence type="ECO:0000313" key="6">
    <source>
        <dbReference type="Proteomes" id="UP000281553"/>
    </source>
</evidence>
<evidence type="ECO:0000256" key="1">
    <source>
        <dbReference type="RuleBase" id="RU364032"/>
    </source>
</evidence>
<evidence type="ECO:0000259" key="4">
    <source>
        <dbReference type="Pfam" id="PF17406"/>
    </source>
</evidence>
<sequence length="314" mass="34761">MLFISAPPFLVIINIESSGKWPRDNLEAFLHMKRLFLLRVNELLCPKGIPSRVVDNGMLDIFLGGLVLRVSFYQPLELLLLKRAAGLLPKSKQTRSKQQQSLAVAPDTDATTLRTPVDLQRWLLFNERLPAVTSQLNTISRVHLNTFPEACRLAKRWLSGHGLPVVRCPELGTEPRGLPASRPPSLLGDSDFSADFRLSEIAVELMIVYAGFFTKPVSGTLAESPFVVEESEAALASASPLATFLRFLRLLSTFDWAKGPLVVDLNDGFIEGIDVTFSSFVLITVCTGVCLLLRQMPALFTVFVVFLDVVFVIC</sequence>
<keyword evidence="1" id="KW-0694">RNA-binding</keyword>
<dbReference type="InterPro" id="IPR035369">
    <property type="entry name" value="Nrap_D4"/>
</dbReference>
<gene>
    <name evidence="5" type="ORF">DILT_LOCUS17206</name>
</gene>
<dbReference type="GO" id="GO:0006364">
    <property type="term" value="P:rRNA processing"/>
    <property type="evidence" value="ECO:0007669"/>
    <property type="project" value="TreeGrafter"/>
</dbReference>
<proteinExistence type="inferred from homology"/>
<reference evidence="5 6" key="1">
    <citation type="submission" date="2018-11" db="EMBL/GenBank/DDBJ databases">
        <authorList>
            <consortium name="Pathogen Informatics"/>
        </authorList>
    </citation>
    <scope>NUCLEOTIDE SEQUENCE [LARGE SCALE GENOMIC DNA]</scope>
</reference>
<feature type="domain" description="Nrap protein" evidence="4">
    <location>
        <begin position="199"/>
        <end position="266"/>
    </location>
</feature>
<dbReference type="Pfam" id="PF17405">
    <property type="entry name" value="Nrap_D4"/>
    <property type="match status" value="1"/>
</dbReference>
<dbReference type="GO" id="GO:0032040">
    <property type="term" value="C:small-subunit processome"/>
    <property type="evidence" value="ECO:0007669"/>
    <property type="project" value="TreeGrafter"/>
</dbReference>
<feature type="domain" description="Nrap protein" evidence="3">
    <location>
        <begin position="7"/>
        <end position="103"/>
    </location>
</feature>
<comment type="subcellular location">
    <subcellularLocation>
        <location evidence="1">Nucleus</location>
        <location evidence="1">Nucleolus</location>
    </subcellularLocation>
</comment>
<dbReference type="GO" id="GO:0006409">
    <property type="term" value="P:tRNA export from nucleus"/>
    <property type="evidence" value="ECO:0007669"/>
    <property type="project" value="TreeGrafter"/>
</dbReference>
<evidence type="ECO:0000313" key="5">
    <source>
        <dbReference type="EMBL" id="VDN37032.1"/>
    </source>
</evidence>
<keyword evidence="1" id="KW-0539">Nucleus</keyword>
<keyword evidence="2" id="KW-0472">Membrane</keyword>
<protein>
    <recommendedName>
        <fullName evidence="1">Nucleolar protein 6</fullName>
    </recommendedName>
</protein>
<accession>A0A3P7QYS4</accession>
<dbReference type="GO" id="GO:0003723">
    <property type="term" value="F:RNA binding"/>
    <property type="evidence" value="ECO:0007669"/>
    <property type="project" value="UniProtKB-KW"/>
</dbReference>
<dbReference type="EMBL" id="UYRU01090047">
    <property type="protein sequence ID" value="VDN37032.1"/>
    <property type="molecule type" value="Genomic_DNA"/>
</dbReference>